<organism evidence="5 6">
    <name type="scientific">Flexivirga alba</name>
    <dbReference type="NCBI Taxonomy" id="702742"/>
    <lineage>
        <taxon>Bacteria</taxon>
        <taxon>Bacillati</taxon>
        <taxon>Actinomycetota</taxon>
        <taxon>Actinomycetes</taxon>
        <taxon>Micrococcales</taxon>
        <taxon>Dermacoccaceae</taxon>
        <taxon>Flexivirga</taxon>
    </lineage>
</organism>
<evidence type="ECO:0000313" key="6">
    <source>
        <dbReference type="Proteomes" id="UP001596298"/>
    </source>
</evidence>
<accession>A0ABW2AE88</accession>
<keyword evidence="3" id="KW-0560">Oxidoreductase</keyword>
<evidence type="ECO:0000256" key="3">
    <source>
        <dbReference type="ARBA" id="ARBA00023002"/>
    </source>
</evidence>
<keyword evidence="6" id="KW-1185">Reference proteome</keyword>
<dbReference type="EMBL" id="JBHSWH010000001">
    <property type="protein sequence ID" value="MFC6704726.1"/>
    <property type="molecule type" value="Genomic_DNA"/>
</dbReference>
<dbReference type="Gene3D" id="3.40.430.10">
    <property type="entry name" value="Dihydrofolate Reductase, subunit A"/>
    <property type="match status" value="1"/>
</dbReference>
<dbReference type="Pfam" id="PF01872">
    <property type="entry name" value="RibD_C"/>
    <property type="match status" value="1"/>
</dbReference>
<protein>
    <submittedName>
        <fullName evidence="5">Dihydrofolate reductase family protein</fullName>
    </submittedName>
</protein>
<name>A0ABW2AE88_9MICO</name>
<evidence type="ECO:0000313" key="5">
    <source>
        <dbReference type="EMBL" id="MFC6704726.1"/>
    </source>
</evidence>
<proteinExistence type="predicted"/>
<dbReference type="PANTHER" id="PTHR38011:SF7">
    <property type="entry name" value="2,5-DIAMINO-6-RIBOSYLAMINO-4(3H)-PYRIMIDINONE 5'-PHOSPHATE REDUCTASE"/>
    <property type="match status" value="1"/>
</dbReference>
<evidence type="ECO:0000256" key="1">
    <source>
        <dbReference type="ARBA" id="ARBA00005104"/>
    </source>
</evidence>
<keyword evidence="2" id="KW-0521">NADP</keyword>
<reference evidence="6" key="1">
    <citation type="journal article" date="2019" name="Int. J. Syst. Evol. Microbiol.">
        <title>The Global Catalogue of Microorganisms (GCM) 10K type strain sequencing project: providing services to taxonomists for standard genome sequencing and annotation.</title>
        <authorList>
            <consortium name="The Broad Institute Genomics Platform"/>
            <consortium name="The Broad Institute Genome Sequencing Center for Infectious Disease"/>
            <person name="Wu L."/>
            <person name="Ma J."/>
        </authorList>
    </citation>
    <scope>NUCLEOTIDE SEQUENCE [LARGE SCALE GENOMIC DNA]</scope>
    <source>
        <strain evidence="6">CCUG 58127</strain>
    </source>
</reference>
<dbReference type="PANTHER" id="PTHR38011">
    <property type="entry name" value="DIHYDROFOLATE REDUCTASE FAMILY PROTEIN (AFU_ORTHOLOGUE AFUA_8G06820)"/>
    <property type="match status" value="1"/>
</dbReference>
<comment type="pathway">
    <text evidence="1">Cofactor biosynthesis; riboflavin biosynthesis.</text>
</comment>
<dbReference type="InterPro" id="IPR050765">
    <property type="entry name" value="Riboflavin_Biosynth_HTPR"/>
</dbReference>
<dbReference type="InterPro" id="IPR002734">
    <property type="entry name" value="RibDG_C"/>
</dbReference>
<dbReference type="InterPro" id="IPR024072">
    <property type="entry name" value="DHFR-like_dom_sf"/>
</dbReference>
<comment type="caution">
    <text evidence="5">The sequence shown here is derived from an EMBL/GenBank/DDBJ whole genome shotgun (WGS) entry which is preliminary data.</text>
</comment>
<feature type="domain" description="Bacterial bifunctional deaminase-reductase C-terminal" evidence="4">
    <location>
        <begin position="35"/>
        <end position="233"/>
    </location>
</feature>
<dbReference type="Proteomes" id="UP001596298">
    <property type="component" value="Unassembled WGS sequence"/>
</dbReference>
<dbReference type="RefSeq" id="WP_382399219.1">
    <property type="nucleotide sequence ID" value="NZ_JBHSWH010000001.1"/>
</dbReference>
<evidence type="ECO:0000259" key="4">
    <source>
        <dbReference type="Pfam" id="PF01872"/>
    </source>
</evidence>
<evidence type="ECO:0000256" key="2">
    <source>
        <dbReference type="ARBA" id="ARBA00022857"/>
    </source>
</evidence>
<sequence length="250" mass="26915">MSEAGRVHGPLPLTGADRLTEDDLLRAYPWPGPGRWVRAMMVTTLDGAAVGPDRLSGSVSSPADQLIFNAVRRDADAVLIGAGTLRAEHYTPMRAKPADASRRETAGQLPAPVVAVVSGSLDLPWELPLWHESTCQPVVFTRTDADAGRLAMAREHADLIVLEQTTPKAIIDALIKRKLPRIVCEGGPHLLRDLVAADLVDEADITVSPVFAGTALSPDTSALPQVTEFRLAHALYGDDTMMMRYLAQGR</sequence>
<dbReference type="SUPFAM" id="SSF53597">
    <property type="entry name" value="Dihydrofolate reductase-like"/>
    <property type="match status" value="1"/>
</dbReference>
<gene>
    <name evidence="5" type="ORF">ACFQDH_05465</name>
</gene>